<feature type="domain" description="RING-type" evidence="5">
    <location>
        <begin position="295"/>
        <end position="336"/>
    </location>
</feature>
<evidence type="ECO:0000256" key="2">
    <source>
        <dbReference type="ARBA" id="ARBA00022833"/>
    </source>
</evidence>
<feature type="compositionally biased region" description="Basic and acidic residues" evidence="4">
    <location>
        <begin position="355"/>
        <end position="369"/>
    </location>
</feature>
<reference evidence="6" key="1">
    <citation type="submission" date="2023-01" db="EMBL/GenBank/DDBJ databases">
        <title>Genome assembly of the deep-sea coral Lophelia pertusa.</title>
        <authorList>
            <person name="Herrera S."/>
            <person name="Cordes E."/>
        </authorList>
    </citation>
    <scope>NUCLEOTIDE SEQUENCE</scope>
    <source>
        <strain evidence="6">USNM1676648</strain>
        <tissue evidence="6">Polyp</tissue>
    </source>
</reference>
<evidence type="ECO:0000313" key="7">
    <source>
        <dbReference type="Proteomes" id="UP001163046"/>
    </source>
</evidence>
<dbReference type="Proteomes" id="UP001163046">
    <property type="component" value="Unassembled WGS sequence"/>
</dbReference>
<dbReference type="Gene3D" id="3.30.40.10">
    <property type="entry name" value="Zinc/RING finger domain, C3HC4 (zinc finger)"/>
    <property type="match status" value="1"/>
</dbReference>
<feature type="region of interest" description="Disordered" evidence="4">
    <location>
        <begin position="347"/>
        <end position="412"/>
    </location>
</feature>
<feature type="compositionally biased region" description="Polar residues" evidence="4">
    <location>
        <begin position="207"/>
        <end position="222"/>
    </location>
</feature>
<comment type="caution">
    <text evidence="6">The sequence shown here is derived from an EMBL/GenBank/DDBJ whole genome shotgun (WGS) entry which is preliminary data.</text>
</comment>
<keyword evidence="2" id="KW-0862">Zinc</keyword>
<feature type="region of interest" description="Disordered" evidence="4">
    <location>
        <begin position="118"/>
        <end position="143"/>
    </location>
</feature>
<feature type="compositionally biased region" description="Polar residues" evidence="4">
    <location>
        <begin position="126"/>
        <end position="143"/>
    </location>
</feature>
<gene>
    <name evidence="6" type="ORF">OS493_035689</name>
</gene>
<feature type="compositionally biased region" description="Basic and acidic residues" evidence="4">
    <location>
        <begin position="401"/>
        <end position="412"/>
    </location>
</feature>
<dbReference type="SUPFAM" id="SSF57850">
    <property type="entry name" value="RING/U-box"/>
    <property type="match status" value="1"/>
</dbReference>
<dbReference type="InterPro" id="IPR001841">
    <property type="entry name" value="Znf_RING"/>
</dbReference>
<organism evidence="6 7">
    <name type="scientific">Desmophyllum pertusum</name>
    <dbReference type="NCBI Taxonomy" id="174260"/>
    <lineage>
        <taxon>Eukaryota</taxon>
        <taxon>Metazoa</taxon>
        <taxon>Cnidaria</taxon>
        <taxon>Anthozoa</taxon>
        <taxon>Hexacorallia</taxon>
        <taxon>Scleractinia</taxon>
        <taxon>Caryophylliina</taxon>
        <taxon>Caryophylliidae</taxon>
        <taxon>Desmophyllum</taxon>
    </lineage>
</organism>
<protein>
    <recommendedName>
        <fullName evidence="5">RING-type domain-containing protein</fullName>
    </recommendedName>
</protein>
<name>A0A9W9YIF5_9CNID</name>
<keyword evidence="7" id="KW-1185">Reference proteome</keyword>
<dbReference type="AlphaFoldDB" id="A0A9W9YIF5"/>
<evidence type="ECO:0000256" key="1">
    <source>
        <dbReference type="ARBA" id="ARBA00022771"/>
    </source>
</evidence>
<sequence>MNEINSGVSMNETKERFEGAITFIPSSSIERTEISEGKAFEILEVTGTATVGLVEETSISLPSQDNSRIHLAEELNLNLNKADFKLDVMGTNESTEKAPMMMTPDIQQPKLMHVSTQKDQNEETHFTQGSAMDTTTAADKSSNLSSLRMDGGLFVTSPTVEALLNVDLRLGFQGLQIEHDRNRNIKETEKHEKGNKRFQHKEDGNSDKNSSLACSNPSSNDTHSNRIMEKHSLNVLNENLEPGTAVADNSRESIQKYDTEETKEKEDECESVLFENDHRGSKRNVSTGRQIAFLCALCEDTVDHPDLIHPNICAEHKFCDDCILTAFTFSSNCPACVNTYGLITSETSETPNNVEHNRKNEPGITDRHSSSSSSPKEQKGKPHRTARSDFIQANQPPGEMMWKKYGDKPSRI</sequence>
<feature type="region of interest" description="Disordered" evidence="4">
    <location>
        <begin position="183"/>
        <end position="225"/>
    </location>
</feature>
<proteinExistence type="predicted"/>
<dbReference type="GO" id="GO:0008270">
    <property type="term" value="F:zinc ion binding"/>
    <property type="evidence" value="ECO:0007669"/>
    <property type="project" value="UniProtKB-KW"/>
</dbReference>
<keyword evidence="1 3" id="KW-0479">Metal-binding</keyword>
<evidence type="ECO:0000259" key="5">
    <source>
        <dbReference type="PROSITE" id="PS50089"/>
    </source>
</evidence>
<dbReference type="PROSITE" id="PS50089">
    <property type="entry name" value="ZF_RING_2"/>
    <property type="match status" value="1"/>
</dbReference>
<evidence type="ECO:0000313" key="6">
    <source>
        <dbReference type="EMBL" id="KAJ7351748.1"/>
    </source>
</evidence>
<dbReference type="EMBL" id="MU827356">
    <property type="protein sequence ID" value="KAJ7351748.1"/>
    <property type="molecule type" value="Genomic_DNA"/>
</dbReference>
<dbReference type="InterPro" id="IPR013083">
    <property type="entry name" value="Znf_RING/FYVE/PHD"/>
</dbReference>
<feature type="compositionally biased region" description="Basic and acidic residues" evidence="4">
    <location>
        <begin position="183"/>
        <end position="192"/>
    </location>
</feature>
<evidence type="ECO:0000256" key="4">
    <source>
        <dbReference type="SAM" id="MobiDB-lite"/>
    </source>
</evidence>
<accession>A0A9W9YIF5</accession>
<keyword evidence="1 3" id="KW-0863">Zinc-finger</keyword>
<evidence type="ECO:0000256" key="3">
    <source>
        <dbReference type="PROSITE-ProRule" id="PRU00175"/>
    </source>
</evidence>